<dbReference type="EMBL" id="JAOTPV010000010">
    <property type="protein sequence ID" value="KAJ4477434.1"/>
    <property type="molecule type" value="Genomic_DNA"/>
</dbReference>
<evidence type="ECO:0000313" key="14">
    <source>
        <dbReference type="Proteomes" id="UP001150266"/>
    </source>
</evidence>
<name>A0A9W9A949_9AGAR</name>
<dbReference type="GO" id="GO:0032889">
    <property type="term" value="P:regulation of vacuole fusion, non-autophagic"/>
    <property type="evidence" value="ECO:0007669"/>
    <property type="project" value="TreeGrafter"/>
</dbReference>
<dbReference type="GO" id="GO:0005794">
    <property type="term" value="C:Golgi apparatus"/>
    <property type="evidence" value="ECO:0007669"/>
    <property type="project" value="TreeGrafter"/>
</dbReference>
<evidence type="ECO:0000313" key="13">
    <source>
        <dbReference type="EMBL" id="KAJ4477434.1"/>
    </source>
</evidence>
<reference evidence="13" key="1">
    <citation type="submission" date="2022-08" db="EMBL/GenBank/DDBJ databases">
        <title>A Global Phylogenomic Analysis of the Shiitake Genus Lentinula.</title>
        <authorList>
            <consortium name="DOE Joint Genome Institute"/>
            <person name="Sierra-Patev S."/>
            <person name="Min B."/>
            <person name="Naranjo-Ortiz M."/>
            <person name="Looney B."/>
            <person name="Konkel Z."/>
            <person name="Slot J.C."/>
            <person name="Sakamoto Y."/>
            <person name="Steenwyk J.L."/>
            <person name="Rokas A."/>
            <person name="Carro J."/>
            <person name="Camarero S."/>
            <person name="Ferreira P."/>
            <person name="Molpeceres G."/>
            <person name="Ruiz-Duenas F.J."/>
            <person name="Serrano A."/>
            <person name="Henrissat B."/>
            <person name="Drula E."/>
            <person name="Hughes K.W."/>
            <person name="Mata J.L."/>
            <person name="Ishikawa N.K."/>
            <person name="Vargas-Isla R."/>
            <person name="Ushijima S."/>
            <person name="Smith C.A."/>
            <person name="Ahrendt S."/>
            <person name="Andreopoulos W."/>
            <person name="He G."/>
            <person name="Labutti K."/>
            <person name="Lipzen A."/>
            <person name="Ng V."/>
            <person name="Riley R."/>
            <person name="Sandor L."/>
            <person name="Barry K."/>
            <person name="Martinez A.T."/>
            <person name="Xiao Y."/>
            <person name="Gibbons J.G."/>
            <person name="Terashima K."/>
            <person name="Grigoriev I.V."/>
            <person name="Hibbett D.S."/>
        </authorList>
    </citation>
    <scope>NUCLEOTIDE SEQUENCE</scope>
    <source>
        <strain evidence="13">JLM2183</strain>
    </source>
</reference>
<organism evidence="13 14">
    <name type="scientific">Lentinula aciculospora</name>
    <dbReference type="NCBI Taxonomy" id="153920"/>
    <lineage>
        <taxon>Eukaryota</taxon>
        <taxon>Fungi</taxon>
        <taxon>Dikarya</taxon>
        <taxon>Basidiomycota</taxon>
        <taxon>Agaricomycotina</taxon>
        <taxon>Agaricomycetes</taxon>
        <taxon>Agaricomycetidae</taxon>
        <taxon>Agaricales</taxon>
        <taxon>Marasmiineae</taxon>
        <taxon>Omphalotaceae</taxon>
        <taxon>Lentinula</taxon>
    </lineage>
</organism>
<protein>
    <recommendedName>
        <fullName evidence="1">non-specific serine/threonine protein kinase</fullName>
        <ecNumber evidence="1">2.7.11.1</ecNumber>
    </recommendedName>
</protein>
<dbReference type="GO" id="GO:0006624">
    <property type="term" value="P:vacuolar protein processing"/>
    <property type="evidence" value="ECO:0007669"/>
    <property type="project" value="TreeGrafter"/>
</dbReference>
<feature type="binding site" evidence="9">
    <location>
        <position position="76"/>
    </location>
    <ligand>
        <name>ATP</name>
        <dbReference type="ChEBI" id="CHEBI:30616"/>
    </ligand>
</feature>
<dbReference type="Pfam" id="PF00069">
    <property type="entry name" value="Pkinase"/>
    <property type="match status" value="2"/>
</dbReference>
<evidence type="ECO:0000256" key="8">
    <source>
        <dbReference type="ARBA" id="ARBA00048679"/>
    </source>
</evidence>
<feature type="compositionally biased region" description="Polar residues" evidence="11">
    <location>
        <begin position="200"/>
        <end position="226"/>
    </location>
</feature>
<dbReference type="PROSITE" id="PS00107">
    <property type="entry name" value="PROTEIN_KINASE_ATP"/>
    <property type="match status" value="1"/>
</dbReference>
<keyword evidence="4 9" id="KW-0547">Nucleotide-binding</keyword>
<evidence type="ECO:0000256" key="9">
    <source>
        <dbReference type="PROSITE-ProRule" id="PRU10141"/>
    </source>
</evidence>
<dbReference type="SMART" id="SM00220">
    <property type="entry name" value="S_TKc"/>
    <property type="match status" value="1"/>
</dbReference>
<feature type="region of interest" description="Disordered" evidence="11">
    <location>
        <begin position="170"/>
        <end position="287"/>
    </location>
</feature>
<gene>
    <name evidence="13" type="ORF">J3R30DRAFT_3334167</name>
</gene>
<evidence type="ECO:0000256" key="7">
    <source>
        <dbReference type="ARBA" id="ARBA00047899"/>
    </source>
</evidence>
<dbReference type="PANTHER" id="PTHR45998:SF2">
    <property type="entry name" value="SERINE_THREONINE-PROTEIN KINASE 16"/>
    <property type="match status" value="1"/>
</dbReference>
<dbReference type="InterPro" id="IPR000719">
    <property type="entry name" value="Prot_kinase_dom"/>
</dbReference>
<comment type="catalytic activity">
    <reaction evidence="8">
        <text>L-seryl-[protein] + ATP = O-phospho-L-seryl-[protein] + ADP + H(+)</text>
        <dbReference type="Rhea" id="RHEA:17989"/>
        <dbReference type="Rhea" id="RHEA-COMP:9863"/>
        <dbReference type="Rhea" id="RHEA-COMP:11604"/>
        <dbReference type="ChEBI" id="CHEBI:15378"/>
        <dbReference type="ChEBI" id="CHEBI:29999"/>
        <dbReference type="ChEBI" id="CHEBI:30616"/>
        <dbReference type="ChEBI" id="CHEBI:83421"/>
        <dbReference type="ChEBI" id="CHEBI:456216"/>
        <dbReference type="EC" id="2.7.11.1"/>
    </reaction>
</comment>
<dbReference type="InterPro" id="IPR008271">
    <property type="entry name" value="Ser/Thr_kinase_AS"/>
</dbReference>
<dbReference type="Gene3D" id="1.10.510.10">
    <property type="entry name" value="Transferase(Phosphotransferase) domain 1"/>
    <property type="match status" value="2"/>
</dbReference>
<keyword evidence="2 10" id="KW-0723">Serine/threonine-protein kinase</keyword>
<dbReference type="PROSITE" id="PS00108">
    <property type="entry name" value="PROTEIN_KINASE_ST"/>
    <property type="match status" value="1"/>
</dbReference>
<comment type="catalytic activity">
    <reaction evidence="7">
        <text>L-threonyl-[protein] + ATP = O-phospho-L-threonyl-[protein] + ADP + H(+)</text>
        <dbReference type="Rhea" id="RHEA:46608"/>
        <dbReference type="Rhea" id="RHEA-COMP:11060"/>
        <dbReference type="Rhea" id="RHEA-COMP:11605"/>
        <dbReference type="ChEBI" id="CHEBI:15378"/>
        <dbReference type="ChEBI" id="CHEBI:30013"/>
        <dbReference type="ChEBI" id="CHEBI:30616"/>
        <dbReference type="ChEBI" id="CHEBI:61977"/>
        <dbReference type="ChEBI" id="CHEBI:456216"/>
        <dbReference type="EC" id="2.7.11.1"/>
    </reaction>
</comment>
<dbReference type="InterPro" id="IPR052239">
    <property type="entry name" value="Ser/Thr-specific_kinases"/>
</dbReference>
<evidence type="ECO:0000256" key="5">
    <source>
        <dbReference type="ARBA" id="ARBA00022777"/>
    </source>
</evidence>
<evidence type="ECO:0000256" key="1">
    <source>
        <dbReference type="ARBA" id="ARBA00012513"/>
    </source>
</evidence>
<dbReference type="GO" id="GO:0005524">
    <property type="term" value="F:ATP binding"/>
    <property type="evidence" value="ECO:0007669"/>
    <property type="project" value="UniProtKB-UniRule"/>
</dbReference>
<evidence type="ECO:0000259" key="12">
    <source>
        <dbReference type="PROSITE" id="PS50011"/>
    </source>
</evidence>
<dbReference type="InterPro" id="IPR017441">
    <property type="entry name" value="Protein_kinase_ATP_BS"/>
</dbReference>
<keyword evidence="14" id="KW-1185">Reference proteome</keyword>
<feature type="compositionally biased region" description="Low complexity" evidence="11">
    <location>
        <begin position="245"/>
        <end position="266"/>
    </location>
</feature>
<dbReference type="GO" id="GO:0005773">
    <property type="term" value="C:vacuole"/>
    <property type="evidence" value="ECO:0007669"/>
    <property type="project" value="GOC"/>
</dbReference>
<proteinExistence type="inferred from homology"/>
<dbReference type="EC" id="2.7.11.1" evidence="1"/>
<dbReference type="GO" id="GO:0004674">
    <property type="term" value="F:protein serine/threonine kinase activity"/>
    <property type="evidence" value="ECO:0007669"/>
    <property type="project" value="UniProtKB-KW"/>
</dbReference>
<dbReference type="InterPro" id="IPR011009">
    <property type="entry name" value="Kinase-like_dom_sf"/>
</dbReference>
<dbReference type="OrthoDB" id="248923at2759"/>
<keyword evidence="6 9" id="KW-0067">ATP-binding</keyword>
<feature type="domain" description="Protein kinase" evidence="12">
    <location>
        <begin position="47"/>
        <end position="475"/>
    </location>
</feature>
<evidence type="ECO:0000256" key="6">
    <source>
        <dbReference type="ARBA" id="ARBA00022840"/>
    </source>
</evidence>
<keyword evidence="3" id="KW-0808">Transferase</keyword>
<keyword evidence="5" id="KW-0418">Kinase</keyword>
<evidence type="ECO:0000256" key="2">
    <source>
        <dbReference type="ARBA" id="ARBA00022527"/>
    </source>
</evidence>
<accession>A0A9W9A949</accession>
<evidence type="ECO:0000256" key="4">
    <source>
        <dbReference type="ARBA" id="ARBA00022741"/>
    </source>
</evidence>
<evidence type="ECO:0000256" key="3">
    <source>
        <dbReference type="ARBA" id="ARBA00022679"/>
    </source>
</evidence>
<dbReference type="PANTHER" id="PTHR45998">
    <property type="entry name" value="SERINE/THREONINE-PROTEIN KINASE 16"/>
    <property type="match status" value="1"/>
</dbReference>
<dbReference type="SUPFAM" id="SSF56112">
    <property type="entry name" value="Protein kinase-like (PK-like)"/>
    <property type="match status" value="1"/>
</dbReference>
<evidence type="ECO:0000256" key="10">
    <source>
        <dbReference type="RuleBase" id="RU000304"/>
    </source>
</evidence>
<comment type="similarity">
    <text evidence="10">Belongs to the protein kinase superfamily.</text>
</comment>
<dbReference type="FunFam" id="1.10.510.10:FF:000550">
    <property type="entry name" value="Serine/threonine kinase 16"/>
    <property type="match status" value="1"/>
</dbReference>
<dbReference type="AlphaFoldDB" id="A0A9W9A949"/>
<sequence>MDHIYISSMLGTLKDQAKDALWALSAGWSSCVMCQQEARVKINGRTFKIIKVLGEGGFSFVYLAQDEGSGRQFALKKIRCPTGNDGVKEAMREVEAYRRFRHPNIIRILDSAVVQDEDGEGKVVYLFLPLYQRGNIQDLINAHLINHSHFSELEMIKLFKGTCEAVRAMHEWRPTKGAKGTRGTQSGTQRNRTDSIDVLNENTPHSQTQMQSNGSQNARRQSNANGSDDEDDDHRFPEPEGDAEGGYSYGPSSSSRAQPSRSGPGSLPLINRRGEEEGLMRGNVDNGGGEVLFDGDEDVAGIDGEGGIGQQGEIVPYAHRDIKPGNVMISDEGRPILMDFGSAMRARIKIENRSMALYQQDIAAEQSTMAYRAPELFDVKTGTMLDEKVDIWSLGCLLFAMAYSHSPFENTQITEQGGSIAMAVLNAQYKHPRGSEGRYSNGLKEMIDRMLKVDPVERPGVAEVLRMCESVERRLR</sequence>
<dbReference type="PROSITE" id="PS50011">
    <property type="entry name" value="PROTEIN_KINASE_DOM"/>
    <property type="match status" value="1"/>
</dbReference>
<dbReference type="Proteomes" id="UP001150266">
    <property type="component" value="Unassembled WGS sequence"/>
</dbReference>
<comment type="caution">
    <text evidence="13">The sequence shown here is derived from an EMBL/GenBank/DDBJ whole genome shotgun (WGS) entry which is preliminary data.</text>
</comment>
<evidence type="ECO:0000256" key="11">
    <source>
        <dbReference type="SAM" id="MobiDB-lite"/>
    </source>
</evidence>